<feature type="compositionally biased region" description="Low complexity" evidence="1">
    <location>
        <begin position="75"/>
        <end position="84"/>
    </location>
</feature>
<evidence type="ECO:0000256" key="1">
    <source>
        <dbReference type="SAM" id="MobiDB-lite"/>
    </source>
</evidence>
<dbReference type="InterPro" id="IPR012486">
    <property type="entry name" value="Far11/STRP_N"/>
</dbReference>
<evidence type="ECO:0000259" key="2">
    <source>
        <dbReference type="SMART" id="SM01292"/>
    </source>
</evidence>
<dbReference type="PANTHER" id="PTHR13239">
    <property type="entry name" value="PROTEIN REQUIRED FOR HYPHAL ANASTOMOSIS HAM-2"/>
    <property type="match status" value="1"/>
</dbReference>
<proteinExistence type="predicted"/>
<dbReference type="SMART" id="SM01292">
    <property type="entry name" value="N1221"/>
    <property type="match status" value="1"/>
</dbReference>
<dbReference type="Proteomes" id="UP000536275">
    <property type="component" value="Unassembled WGS sequence"/>
</dbReference>
<feature type="compositionally biased region" description="Basic and acidic residues" evidence="1">
    <location>
        <begin position="8"/>
        <end position="29"/>
    </location>
</feature>
<dbReference type="Pfam" id="PF11882">
    <property type="entry name" value="DUF3402"/>
    <property type="match status" value="1"/>
</dbReference>
<dbReference type="InterPro" id="IPR021819">
    <property type="entry name" value="Far11/STRP_C"/>
</dbReference>
<dbReference type="InterPro" id="IPR040185">
    <property type="entry name" value="Far11/STRP"/>
</dbReference>
<dbReference type="GO" id="GO:0005829">
    <property type="term" value="C:cytosol"/>
    <property type="evidence" value="ECO:0007669"/>
    <property type="project" value="TreeGrafter"/>
</dbReference>
<evidence type="ECO:0000313" key="3">
    <source>
        <dbReference type="EMBL" id="KAF6061860.1"/>
    </source>
</evidence>
<feature type="compositionally biased region" description="Polar residues" evidence="1">
    <location>
        <begin position="61"/>
        <end position="74"/>
    </location>
</feature>
<dbReference type="EMBL" id="JABWAD010000063">
    <property type="protein sequence ID" value="KAF6061860.1"/>
    <property type="molecule type" value="Genomic_DNA"/>
</dbReference>
<feature type="domain" description="Far11/STRP N-terminal" evidence="2">
    <location>
        <begin position="95"/>
        <end position="364"/>
    </location>
</feature>
<dbReference type="Pfam" id="PF07923">
    <property type="entry name" value="N1221"/>
    <property type="match status" value="1"/>
</dbReference>
<protein>
    <submittedName>
        <fullName evidence="3">N1221-like family protein</fullName>
    </submittedName>
</protein>
<feature type="region of interest" description="Disordered" evidence="1">
    <location>
        <begin position="368"/>
        <end position="389"/>
    </location>
</feature>
<feature type="region of interest" description="Disordered" evidence="1">
    <location>
        <begin position="1"/>
        <end position="84"/>
    </location>
</feature>
<dbReference type="GO" id="GO:0007010">
    <property type="term" value="P:cytoskeleton organization"/>
    <property type="evidence" value="ECO:0007669"/>
    <property type="project" value="TreeGrafter"/>
</dbReference>
<dbReference type="AlphaFoldDB" id="A0A8H6BSH1"/>
<dbReference type="PANTHER" id="PTHR13239:SF4">
    <property type="entry name" value="AT25231P"/>
    <property type="match status" value="1"/>
</dbReference>
<gene>
    <name evidence="3" type="ORF">FOB64_006434</name>
</gene>
<sequence length="577" mass="67432">MQSEELISIDKLEDQIIDHPDASTKKDLNESLDETFQKKLNARAQQIKSTNNNSYNNTSTRQQSKGQHRNSNQDSSSSSSSTSSGGINYQFLITKSHLNYTYTDYNSLEQEICEWFSINDFKSLGGLNNLILNYTNDLNNNNNKASITELIQNLHANHKIDDLSTNTLQTILYYSFGEYGDKKSKSDQLDSIKRNNLQLINDKLYQPLINIIQNFFNDRISHDKATTNHPESSTLSIRQQEPIYFIILTLISEFKKYLKETDFLTSLLTFIEHWKWHPNNCYRIRYLILMVNKLIFLELGDSNHMKQCDEFLVKLHHVKNKPTKESSESNLTCSPLDYFVFRQDLIDKYPLYDETELKPYDFRNLKKSLDNDDDTTSDTSSIHSHSIHLATPVPSPTLAASDYMSGGEKIRKSYQVNQAMPMIYPITNNYNGDGVIPLAMREADEILRKSIYESYSIKRLWNERDYFMKQERGYADGYDKTTKNDDDDDDDNDEFDYNFNELRQKYPEKTSVIDTLERIETLYSQNLCRLNTIVEVFIETIKVNRLDYNLNFAELELNSKTKSGHRDETIQKKLKWY</sequence>
<reference evidence="3 4" key="1">
    <citation type="submission" date="2020-03" db="EMBL/GenBank/DDBJ databases">
        <title>FDA dAtabase for Regulatory Grade micrObial Sequences (FDA-ARGOS): Supporting development and validation of Infectious Disease Dx tests.</title>
        <authorList>
            <person name="Campos J."/>
            <person name="Goldberg B."/>
            <person name="Tallon L."/>
            <person name="Sadzewicz L."/>
            <person name="Vavikolanu K."/>
            <person name="Mehta A."/>
            <person name="Aluvathingal J."/>
            <person name="Nadendla S."/>
            <person name="Nandy P."/>
            <person name="Geyer C."/>
            <person name="Yan Y."/>
            <person name="Sichtig H."/>
        </authorList>
    </citation>
    <scope>NUCLEOTIDE SEQUENCE [LARGE SCALE GENOMIC DNA]</scope>
    <source>
        <strain evidence="3 4">FDAARGOS_656</strain>
    </source>
</reference>
<organism evidence="3 4">
    <name type="scientific">Candida albicans</name>
    <name type="common">Yeast</name>
    <dbReference type="NCBI Taxonomy" id="5476"/>
    <lineage>
        <taxon>Eukaryota</taxon>
        <taxon>Fungi</taxon>
        <taxon>Dikarya</taxon>
        <taxon>Ascomycota</taxon>
        <taxon>Saccharomycotina</taxon>
        <taxon>Pichiomycetes</taxon>
        <taxon>Debaryomycetaceae</taxon>
        <taxon>Candida/Lodderomyces clade</taxon>
        <taxon>Candida</taxon>
    </lineage>
</organism>
<name>A0A8H6BSH1_CANAX</name>
<feature type="compositionally biased region" description="Low complexity" evidence="1">
    <location>
        <begin position="377"/>
        <end position="389"/>
    </location>
</feature>
<evidence type="ECO:0000313" key="4">
    <source>
        <dbReference type="Proteomes" id="UP000536275"/>
    </source>
</evidence>
<comment type="caution">
    <text evidence="3">The sequence shown here is derived from an EMBL/GenBank/DDBJ whole genome shotgun (WGS) entry which is preliminary data.</text>
</comment>
<accession>A0A8H6BSH1</accession>
<feature type="compositionally biased region" description="Low complexity" evidence="1">
    <location>
        <begin position="49"/>
        <end position="60"/>
    </location>
</feature>